<organism evidence="1 2">
    <name type="scientific">Umbelopsis ramanniana AG</name>
    <dbReference type="NCBI Taxonomy" id="1314678"/>
    <lineage>
        <taxon>Eukaryota</taxon>
        <taxon>Fungi</taxon>
        <taxon>Fungi incertae sedis</taxon>
        <taxon>Mucoromycota</taxon>
        <taxon>Mucoromycotina</taxon>
        <taxon>Umbelopsidomycetes</taxon>
        <taxon>Umbelopsidales</taxon>
        <taxon>Umbelopsidaceae</taxon>
        <taxon>Umbelopsis</taxon>
    </lineage>
</organism>
<accession>A0AAD5E290</accession>
<evidence type="ECO:0000313" key="2">
    <source>
        <dbReference type="Proteomes" id="UP001206595"/>
    </source>
</evidence>
<keyword evidence="2" id="KW-1185">Reference proteome</keyword>
<dbReference type="RefSeq" id="XP_051440169.1">
    <property type="nucleotide sequence ID" value="XM_051592588.1"/>
</dbReference>
<dbReference type="EMBL" id="MU620996">
    <property type="protein sequence ID" value="KAI8575165.1"/>
    <property type="molecule type" value="Genomic_DNA"/>
</dbReference>
<reference evidence="1" key="1">
    <citation type="submission" date="2021-06" db="EMBL/GenBank/DDBJ databases">
        <authorList>
            <consortium name="DOE Joint Genome Institute"/>
            <person name="Mondo S.J."/>
            <person name="Amses K.R."/>
            <person name="Simmons D.R."/>
            <person name="Longcore J.E."/>
            <person name="Seto K."/>
            <person name="Alves G.H."/>
            <person name="Bonds A.E."/>
            <person name="Quandt C.A."/>
            <person name="Davis W.J."/>
            <person name="Chang Y."/>
            <person name="Letcher P.M."/>
            <person name="Powell M.J."/>
            <person name="Kuo A."/>
            <person name="Labutti K."/>
            <person name="Pangilinan J."/>
            <person name="Andreopoulos W."/>
            <person name="Tritt A."/>
            <person name="Riley R."/>
            <person name="Hundley H."/>
            <person name="Johnson J."/>
            <person name="Lipzen A."/>
            <person name="Barry K."/>
            <person name="Berbee M.L."/>
            <person name="Buchler N.E."/>
            <person name="Grigoriev I.V."/>
            <person name="Spatafora J.W."/>
            <person name="Stajich J.E."/>
            <person name="James T.Y."/>
        </authorList>
    </citation>
    <scope>NUCLEOTIDE SEQUENCE</scope>
    <source>
        <strain evidence="1">AG</strain>
    </source>
</reference>
<proteinExistence type="predicted"/>
<comment type="caution">
    <text evidence="1">The sequence shown here is derived from an EMBL/GenBank/DDBJ whole genome shotgun (WGS) entry which is preliminary data.</text>
</comment>
<gene>
    <name evidence="1" type="ORF">K450DRAFT_263104</name>
</gene>
<dbReference type="GeneID" id="75917930"/>
<evidence type="ECO:0008006" key="3">
    <source>
        <dbReference type="Google" id="ProtNLM"/>
    </source>
</evidence>
<sequence length="70" mass="8111">MLEPLLRSFQKKLTGYKLNNTLSLTCMAYANDTVLFINSPEELQHSMQIYDQYAKVSNAKLNDKRKKPSE</sequence>
<reference evidence="1" key="2">
    <citation type="journal article" date="2022" name="Proc. Natl. Acad. Sci. U.S.A.">
        <title>Diploid-dominant life cycles characterize the early evolution of Fungi.</title>
        <authorList>
            <person name="Amses K.R."/>
            <person name="Simmons D.R."/>
            <person name="Longcore J.E."/>
            <person name="Mondo S.J."/>
            <person name="Seto K."/>
            <person name="Jeronimo G.H."/>
            <person name="Bonds A.E."/>
            <person name="Quandt C.A."/>
            <person name="Davis W.J."/>
            <person name="Chang Y."/>
            <person name="Federici B.A."/>
            <person name="Kuo A."/>
            <person name="LaButti K."/>
            <person name="Pangilinan J."/>
            <person name="Andreopoulos W."/>
            <person name="Tritt A."/>
            <person name="Riley R."/>
            <person name="Hundley H."/>
            <person name="Johnson J."/>
            <person name="Lipzen A."/>
            <person name="Barry K."/>
            <person name="Lang B.F."/>
            <person name="Cuomo C.A."/>
            <person name="Buchler N.E."/>
            <person name="Grigoriev I.V."/>
            <person name="Spatafora J.W."/>
            <person name="Stajich J.E."/>
            <person name="James T.Y."/>
        </authorList>
    </citation>
    <scope>NUCLEOTIDE SEQUENCE</scope>
    <source>
        <strain evidence="1">AG</strain>
    </source>
</reference>
<dbReference type="AlphaFoldDB" id="A0AAD5E290"/>
<evidence type="ECO:0000313" key="1">
    <source>
        <dbReference type="EMBL" id="KAI8575165.1"/>
    </source>
</evidence>
<protein>
    <recommendedName>
        <fullName evidence="3">Reverse transcriptase domain-containing protein</fullName>
    </recommendedName>
</protein>
<name>A0AAD5E290_UMBRA</name>
<dbReference type="Proteomes" id="UP001206595">
    <property type="component" value="Unassembled WGS sequence"/>
</dbReference>